<reference evidence="1 2" key="1">
    <citation type="journal article" date="2024" name="Nat. Commun.">
        <title>Phylogenomics reveals the evolutionary origins of lichenization in chlorophyte algae.</title>
        <authorList>
            <person name="Puginier C."/>
            <person name="Libourel C."/>
            <person name="Otte J."/>
            <person name="Skaloud P."/>
            <person name="Haon M."/>
            <person name="Grisel S."/>
            <person name="Petersen M."/>
            <person name="Berrin J.G."/>
            <person name="Delaux P.M."/>
            <person name="Dal Grande F."/>
            <person name="Keller J."/>
        </authorList>
    </citation>
    <scope>NUCLEOTIDE SEQUENCE [LARGE SCALE GENOMIC DNA]</scope>
    <source>
        <strain evidence="1 2">SAG 245.80</strain>
    </source>
</reference>
<dbReference type="EMBL" id="JALJOU010000120">
    <property type="protein sequence ID" value="KAK9819400.1"/>
    <property type="molecule type" value="Genomic_DNA"/>
</dbReference>
<sequence>MAAYRQDQGLTIDDAVAADAEAALAAGAQQMKVGCLMEALEFFCTAADAVPVRSRLGGEATLQRAICLDSMGRSAEAKALYQSVERHPAPGIAKKARHMLFGYKAMDHLKAHNMSYSVGSAYDSYFARLTGKWAVYVAPEGSDKTNGLDALVATAVMLAPILLVGAKIGGRLLAK</sequence>
<dbReference type="PANTHER" id="PTHR35482:SF1">
    <property type="entry name" value="CYTOCHROME C OXIDASE SUBUNIT"/>
    <property type="match status" value="1"/>
</dbReference>
<accession>A0AAW1QDH6</accession>
<dbReference type="AlphaFoldDB" id="A0AAW1QDH6"/>
<organism evidence="1 2">
    <name type="scientific">Elliptochloris bilobata</name>
    <dbReference type="NCBI Taxonomy" id="381761"/>
    <lineage>
        <taxon>Eukaryota</taxon>
        <taxon>Viridiplantae</taxon>
        <taxon>Chlorophyta</taxon>
        <taxon>core chlorophytes</taxon>
        <taxon>Trebouxiophyceae</taxon>
        <taxon>Trebouxiophyceae incertae sedis</taxon>
        <taxon>Elliptochloris clade</taxon>
        <taxon>Elliptochloris</taxon>
    </lineage>
</organism>
<gene>
    <name evidence="1" type="ORF">WJX81_005544</name>
</gene>
<evidence type="ECO:0000313" key="1">
    <source>
        <dbReference type="EMBL" id="KAK9819400.1"/>
    </source>
</evidence>
<proteinExistence type="predicted"/>
<evidence type="ECO:0000313" key="2">
    <source>
        <dbReference type="Proteomes" id="UP001445335"/>
    </source>
</evidence>
<dbReference type="Proteomes" id="UP001445335">
    <property type="component" value="Unassembled WGS sequence"/>
</dbReference>
<dbReference type="PANTHER" id="PTHR35482">
    <property type="entry name" value="CYTOCHROME C OXIDASE SUBUNIT"/>
    <property type="match status" value="1"/>
</dbReference>
<comment type="caution">
    <text evidence="1">The sequence shown here is derived from an EMBL/GenBank/DDBJ whole genome shotgun (WGS) entry which is preliminary data.</text>
</comment>
<name>A0AAW1QDH6_9CHLO</name>
<protein>
    <submittedName>
        <fullName evidence="1">Uncharacterized protein</fullName>
    </submittedName>
</protein>
<keyword evidence="2" id="KW-1185">Reference proteome</keyword>